<keyword evidence="6 8" id="KW-1133">Transmembrane helix</keyword>
<dbReference type="OMA" id="HKECRPI"/>
<proteinExistence type="predicted"/>
<evidence type="ECO:0000259" key="10">
    <source>
        <dbReference type="PROSITE" id="PS50011"/>
    </source>
</evidence>
<dbReference type="SUPFAM" id="SSF52058">
    <property type="entry name" value="L domain-like"/>
    <property type="match status" value="1"/>
</dbReference>
<keyword evidence="12" id="KW-1185">Reference proteome</keyword>
<dbReference type="Pfam" id="PF13855">
    <property type="entry name" value="LRR_8"/>
    <property type="match status" value="1"/>
</dbReference>
<dbReference type="PANTHER" id="PTHR48007">
    <property type="entry name" value="LEUCINE-RICH REPEAT RECEPTOR-LIKE PROTEIN KINASE PXC1"/>
    <property type="match status" value="1"/>
</dbReference>
<dbReference type="PROSITE" id="PS50011">
    <property type="entry name" value="PROTEIN_KINASE_DOM"/>
    <property type="match status" value="1"/>
</dbReference>
<evidence type="ECO:0000313" key="11">
    <source>
        <dbReference type="EnsemblPlants" id="Kaladp0021s0017.1.v1.1"/>
    </source>
</evidence>
<dbReference type="GO" id="GO:0016020">
    <property type="term" value="C:membrane"/>
    <property type="evidence" value="ECO:0007669"/>
    <property type="project" value="UniProtKB-SubCell"/>
</dbReference>
<feature type="domain" description="Protein kinase" evidence="10">
    <location>
        <begin position="383"/>
        <end position="650"/>
    </location>
</feature>
<evidence type="ECO:0000256" key="8">
    <source>
        <dbReference type="SAM" id="Phobius"/>
    </source>
</evidence>
<keyword evidence="4 9" id="KW-0732">Signal</keyword>
<keyword evidence="2" id="KW-0433">Leucine-rich repeat</keyword>
<keyword evidence="5" id="KW-0677">Repeat</keyword>
<dbReference type="AlphaFoldDB" id="A0A7N0T3Y1"/>
<name>A0A7N0T3Y1_KALFE</name>
<dbReference type="Gene3D" id="3.30.200.20">
    <property type="entry name" value="Phosphorylase Kinase, domain 1"/>
    <property type="match status" value="1"/>
</dbReference>
<dbReference type="Proteomes" id="UP000594263">
    <property type="component" value="Unplaced"/>
</dbReference>
<dbReference type="Pfam" id="PF00560">
    <property type="entry name" value="LRR_1"/>
    <property type="match status" value="1"/>
</dbReference>
<evidence type="ECO:0000256" key="4">
    <source>
        <dbReference type="ARBA" id="ARBA00022729"/>
    </source>
</evidence>
<keyword evidence="7 8" id="KW-0472">Membrane</keyword>
<comment type="subcellular location">
    <subcellularLocation>
        <location evidence="1">Membrane</location>
    </subcellularLocation>
</comment>
<dbReference type="GO" id="GO:0005524">
    <property type="term" value="F:ATP binding"/>
    <property type="evidence" value="ECO:0007669"/>
    <property type="project" value="InterPro"/>
</dbReference>
<evidence type="ECO:0000256" key="5">
    <source>
        <dbReference type="ARBA" id="ARBA00022737"/>
    </source>
</evidence>
<dbReference type="Gene3D" id="3.80.10.10">
    <property type="entry name" value="Ribonuclease Inhibitor"/>
    <property type="match status" value="2"/>
</dbReference>
<evidence type="ECO:0000256" key="2">
    <source>
        <dbReference type="ARBA" id="ARBA00022614"/>
    </source>
</evidence>
<dbReference type="InterPro" id="IPR000719">
    <property type="entry name" value="Prot_kinase_dom"/>
</dbReference>
<evidence type="ECO:0000256" key="1">
    <source>
        <dbReference type="ARBA" id="ARBA00004370"/>
    </source>
</evidence>
<protein>
    <recommendedName>
        <fullName evidence="10">Protein kinase domain-containing protein</fullName>
    </recommendedName>
</protein>
<sequence>MQVGFFLATITSATTLLLLTSPATATSPAPTRPAVPADAAALLAFQARADLSSTLGFSPRTASLFCKWRGVDCVGGRVFRFVLENFHLGGYFAAHTLTNLDQLRVLSLQNNSLTGSIPDLSPLLNLKTLFLDHNRFNGSFPPSLSTLHRIRTIDLSYNYLAGEIPAWLTGLDRLYSLRLDRNFFNGSIPPLNQTGLQIFNVSGNDLSGPIPLTPTLLDFGVDSFSGNPYLCGEIIGKECHPGAPFFKPSLPASELSPPPAGSLGQNAQVRGVEFTSPSPRSNHKREASVIGFVVGLFFLLGLTVFLAVALKRKMSSNRRKTLTPEIAADSAAAENAAALIRIEEENELEEKVKKVQGMKAGKSGNLVFCAGEAHLYTMDQLMTASAEMLGRGTMGTTYKAVLENRLIVTVKRLDASKTAGTNREMLERQLESIGGLRHPNLVPLRAYLLAQDERLLIYDYQPNGSLFSLIHGSKSTRAKPLHWTSCLKLAEDVAQGLSYIHQAWRLVHGNVKSSNVLLGSDFEACLTDYALTAVAAPTTMEDDINTIGYKAPEIRKTNQNPTPKSDVYSFGVLLLELLTGKLPSKHPYLMPDELLNWVRSTREENGGEDDNSLVMLVEVAIACSMASPEQRPTMWQVLKMIQEIKESVFVEDSESEPPNGNLI</sequence>
<dbReference type="EnsemblPlants" id="Kaladp0021s0017.1.v1.1">
    <property type="protein sequence ID" value="Kaladp0021s0017.1.v1.1"/>
    <property type="gene ID" value="Kaladp0021s0017.v1.1"/>
</dbReference>
<dbReference type="InterPro" id="IPR032675">
    <property type="entry name" value="LRR_dom_sf"/>
</dbReference>
<dbReference type="Gene3D" id="1.10.510.10">
    <property type="entry name" value="Transferase(Phosphotransferase) domain 1"/>
    <property type="match status" value="1"/>
</dbReference>
<dbReference type="PROSITE" id="PS51450">
    <property type="entry name" value="LRR"/>
    <property type="match status" value="1"/>
</dbReference>
<feature type="signal peptide" evidence="9">
    <location>
        <begin position="1"/>
        <end position="25"/>
    </location>
</feature>
<dbReference type="SUPFAM" id="SSF56112">
    <property type="entry name" value="Protein kinase-like (PK-like)"/>
    <property type="match status" value="1"/>
</dbReference>
<feature type="transmembrane region" description="Helical" evidence="8">
    <location>
        <begin position="289"/>
        <end position="310"/>
    </location>
</feature>
<evidence type="ECO:0000256" key="3">
    <source>
        <dbReference type="ARBA" id="ARBA00022692"/>
    </source>
</evidence>
<dbReference type="InterPro" id="IPR001611">
    <property type="entry name" value="Leu-rich_rpt"/>
</dbReference>
<dbReference type="InterPro" id="IPR011009">
    <property type="entry name" value="Kinase-like_dom_sf"/>
</dbReference>
<dbReference type="PANTHER" id="PTHR48007:SF37">
    <property type="entry name" value="LEUCINE-RICH REPEAT PROTEIN KINASE FAMILY PROTEIN"/>
    <property type="match status" value="1"/>
</dbReference>
<dbReference type="Pfam" id="PF00069">
    <property type="entry name" value="Pkinase"/>
    <property type="match status" value="1"/>
</dbReference>
<dbReference type="FunFam" id="3.80.10.10:FF:000400">
    <property type="entry name" value="Nuclear pore complex protein NUP107"/>
    <property type="match status" value="1"/>
</dbReference>
<evidence type="ECO:0000313" key="12">
    <source>
        <dbReference type="Proteomes" id="UP000594263"/>
    </source>
</evidence>
<reference evidence="11" key="1">
    <citation type="submission" date="2021-01" db="UniProtKB">
        <authorList>
            <consortium name="EnsemblPlants"/>
        </authorList>
    </citation>
    <scope>IDENTIFICATION</scope>
</reference>
<feature type="chain" id="PRO_5029633590" description="Protein kinase domain-containing protein" evidence="9">
    <location>
        <begin position="26"/>
        <end position="663"/>
    </location>
</feature>
<evidence type="ECO:0000256" key="9">
    <source>
        <dbReference type="SAM" id="SignalP"/>
    </source>
</evidence>
<keyword evidence="3 8" id="KW-0812">Transmembrane</keyword>
<dbReference type="InterPro" id="IPR046959">
    <property type="entry name" value="PRK1-6/SRF4-like"/>
</dbReference>
<dbReference type="Gramene" id="Kaladp0021s0017.1.v1.1">
    <property type="protein sequence ID" value="Kaladp0021s0017.1.v1.1"/>
    <property type="gene ID" value="Kaladp0021s0017.v1.1"/>
</dbReference>
<dbReference type="GO" id="GO:0004672">
    <property type="term" value="F:protein kinase activity"/>
    <property type="evidence" value="ECO:0007669"/>
    <property type="project" value="InterPro"/>
</dbReference>
<evidence type="ECO:0000256" key="6">
    <source>
        <dbReference type="ARBA" id="ARBA00022989"/>
    </source>
</evidence>
<evidence type="ECO:0000256" key="7">
    <source>
        <dbReference type="ARBA" id="ARBA00023136"/>
    </source>
</evidence>
<organism evidence="11 12">
    <name type="scientific">Kalanchoe fedtschenkoi</name>
    <name type="common">Lavender scallops</name>
    <name type="synonym">South American air plant</name>
    <dbReference type="NCBI Taxonomy" id="63787"/>
    <lineage>
        <taxon>Eukaryota</taxon>
        <taxon>Viridiplantae</taxon>
        <taxon>Streptophyta</taxon>
        <taxon>Embryophyta</taxon>
        <taxon>Tracheophyta</taxon>
        <taxon>Spermatophyta</taxon>
        <taxon>Magnoliopsida</taxon>
        <taxon>eudicotyledons</taxon>
        <taxon>Gunneridae</taxon>
        <taxon>Pentapetalae</taxon>
        <taxon>Saxifragales</taxon>
        <taxon>Crassulaceae</taxon>
        <taxon>Kalanchoe</taxon>
    </lineage>
</organism>
<accession>A0A7N0T3Y1</accession>